<feature type="transmembrane region" description="Helical" evidence="7">
    <location>
        <begin position="96"/>
        <end position="117"/>
    </location>
</feature>
<dbReference type="InterPro" id="IPR045621">
    <property type="entry name" value="BPD_transp_1_N"/>
</dbReference>
<dbReference type="KEGG" id="gza:IC807_02575"/>
<organism evidence="9 10">
    <name type="scientific">Geobacillus zalihae</name>
    <dbReference type="NCBI Taxonomy" id="213419"/>
    <lineage>
        <taxon>Bacteria</taxon>
        <taxon>Bacillati</taxon>
        <taxon>Bacillota</taxon>
        <taxon>Bacilli</taxon>
        <taxon>Bacillales</taxon>
        <taxon>Anoxybacillaceae</taxon>
        <taxon>Geobacillus</taxon>
    </lineage>
</organism>
<dbReference type="Pfam" id="PF00528">
    <property type="entry name" value="BPD_transp_1"/>
    <property type="match status" value="1"/>
</dbReference>
<keyword evidence="3" id="KW-1003">Cell membrane</keyword>
<dbReference type="Proteomes" id="UP000516388">
    <property type="component" value="Chromosome"/>
</dbReference>
<dbReference type="Gene3D" id="1.10.3720.10">
    <property type="entry name" value="MetI-like"/>
    <property type="match status" value="1"/>
</dbReference>
<sequence>MNFVVRRMFTFFLTLIFVVFLSFCAFRIIPGNPALAILGTEATPAQLEALNKKLGADKPLIEQFGSWMINVLHFDFGESLRFSEPVLSLIISRSSVTFSLAIIALIITVVTAIPLGMLAAKSKGKTMDFLISIITQIGLSVPSFWSGILLILIFGFTLNWFSAGGYVPWSKSPFLALRSLFLPSLAIAIPQIAIVVRYLRTTIIEQLNEDYVRTAYSKGLKESTIYFKHVLKNALIPVVTVVGMNFGEILAGSLVIEQVFTLPGFGSLLVSAIGSRDYPLIQGMVLIIAFLVVLVNLIVDLTYRWLDPKMELK</sequence>
<comment type="similarity">
    <text evidence="7">Belongs to the binding-protein-dependent transport system permease family.</text>
</comment>
<keyword evidence="5 7" id="KW-1133">Transmembrane helix</keyword>
<feature type="domain" description="ABC transmembrane type-1" evidence="8">
    <location>
        <begin position="94"/>
        <end position="299"/>
    </location>
</feature>
<comment type="subcellular location">
    <subcellularLocation>
        <location evidence="1 7">Cell membrane</location>
        <topology evidence="1 7">Multi-pass membrane protein</topology>
    </subcellularLocation>
</comment>
<evidence type="ECO:0000256" key="3">
    <source>
        <dbReference type="ARBA" id="ARBA00022475"/>
    </source>
</evidence>
<dbReference type="AlphaFoldDB" id="A0A7H1RWF9"/>
<dbReference type="Pfam" id="PF19300">
    <property type="entry name" value="BPD_transp_1_N"/>
    <property type="match status" value="1"/>
</dbReference>
<evidence type="ECO:0000256" key="1">
    <source>
        <dbReference type="ARBA" id="ARBA00004651"/>
    </source>
</evidence>
<evidence type="ECO:0000256" key="2">
    <source>
        <dbReference type="ARBA" id="ARBA00022448"/>
    </source>
</evidence>
<keyword evidence="2 7" id="KW-0813">Transport</keyword>
<dbReference type="EMBL" id="CP061470">
    <property type="protein sequence ID" value="QNU18598.1"/>
    <property type="molecule type" value="Genomic_DNA"/>
</dbReference>
<evidence type="ECO:0000313" key="10">
    <source>
        <dbReference type="Proteomes" id="UP000516388"/>
    </source>
</evidence>
<dbReference type="InterPro" id="IPR035906">
    <property type="entry name" value="MetI-like_sf"/>
</dbReference>
<evidence type="ECO:0000256" key="6">
    <source>
        <dbReference type="ARBA" id="ARBA00023136"/>
    </source>
</evidence>
<dbReference type="CDD" id="cd06261">
    <property type="entry name" value="TM_PBP2"/>
    <property type="match status" value="1"/>
</dbReference>
<feature type="transmembrane region" description="Helical" evidence="7">
    <location>
        <begin position="129"/>
        <end position="156"/>
    </location>
</feature>
<keyword evidence="4 7" id="KW-0812">Transmembrane</keyword>
<dbReference type="SUPFAM" id="SSF161098">
    <property type="entry name" value="MetI-like"/>
    <property type="match status" value="1"/>
</dbReference>
<evidence type="ECO:0000256" key="5">
    <source>
        <dbReference type="ARBA" id="ARBA00022989"/>
    </source>
</evidence>
<dbReference type="RefSeq" id="WP_020756994.1">
    <property type="nucleotide sequence ID" value="NZ_CP061470.1"/>
</dbReference>
<evidence type="ECO:0000259" key="8">
    <source>
        <dbReference type="PROSITE" id="PS50928"/>
    </source>
</evidence>
<feature type="transmembrane region" description="Helical" evidence="7">
    <location>
        <begin position="9"/>
        <end position="29"/>
    </location>
</feature>
<dbReference type="GO" id="GO:0071916">
    <property type="term" value="F:dipeptide transmembrane transporter activity"/>
    <property type="evidence" value="ECO:0007669"/>
    <property type="project" value="TreeGrafter"/>
</dbReference>
<proteinExistence type="inferred from homology"/>
<dbReference type="GO" id="GO:0005886">
    <property type="term" value="C:plasma membrane"/>
    <property type="evidence" value="ECO:0007669"/>
    <property type="project" value="UniProtKB-SubCell"/>
</dbReference>
<dbReference type="PANTHER" id="PTHR43163">
    <property type="entry name" value="DIPEPTIDE TRANSPORT SYSTEM PERMEASE PROTEIN DPPB-RELATED"/>
    <property type="match status" value="1"/>
</dbReference>
<accession>A0A7H1RWF9</accession>
<reference evidence="9 10" key="1">
    <citation type="submission" date="2020-09" db="EMBL/GenBank/DDBJ databases">
        <title>Complete Geobacillus genomes through the use of hybrid genome assembly.</title>
        <authorList>
            <person name="Vera D.L."/>
            <person name="Venkateswaran K."/>
            <person name="Singh N.K."/>
            <person name="Landry K."/>
        </authorList>
    </citation>
    <scope>NUCLEOTIDE SEQUENCE [LARGE SCALE GENOMIC DNA]</scope>
    <source>
        <strain evidence="9 10">SURF-189</strain>
    </source>
</reference>
<feature type="transmembrane region" description="Helical" evidence="7">
    <location>
        <begin position="280"/>
        <end position="303"/>
    </location>
</feature>
<feature type="transmembrane region" description="Helical" evidence="7">
    <location>
        <begin position="234"/>
        <end position="260"/>
    </location>
</feature>
<gene>
    <name evidence="9" type="ORF">IC807_02575</name>
</gene>
<dbReference type="PROSITE" id="PS50928">
    <property type="entry name" value="ABC_TM1"/>
    <property type="match status" value="1"/>
</dbReference>
<name>A0A7H1RWF9_9BACL</name>
<keyword evidence="10" id="KW-1185">Reference proteome</keyword>
<keyword evidence="6 7" id="KW-0472">Membrane</keyword>
<protein>
    <submittedName>
        <fullName evidence="9">ABC transporter permease</fullName>
    </submittedName>
</protein>
<evidence type="ECO:0000256" key="7">
    <source>
        <dbReference type="RuleBase" id="RU363032"/>
    </source>
</evidence>
<evidence type="ECO:0000256" key="4">
    <source>
        <dbReference type="ARBA" id="ARBA00022692"/>
    </source>
</evidence>
<dbReference type="PANTHER" id="PTHR43163:SF6">
    <property type="entry name" value="DIPEPTIDE TRANSPORT SYSTEM PERMEASE PROTEIN DPPB-RELATED"/>
    <property type="match status" value="1"/>
</dbReference>
<feature type="transmembrane region" description="Helical" evidence="7">
    <location>
        <begin position="176"/>
        <end position="199"/>
    </location>
</feature>
<evidence type="ECO:0000313" key="9">
    <source>
        <dbReference type="EMBL" id="QNU18598.1"/>
    </source>
</evidence>
<dbReference type="InterPro" id="IPR000515">
    <property type="entry name" value="MetI-like"/>
</dbReference>